<proteinExistence type="predicted"/>
<reference evidence="1 2" key="1">
    <citation type="submission" date="2019-03" db="EMBL/GenBank/DDBJ databases">
        <title>Genomic Encyclopedia of Type Strains, Phase IV (KMG-IV): sequencing the most valuable type-strain genomes for metagenomic binning, comparative biology and taxonomic classification.</title>
        <authorList>
            <person name="Goeker M."/>
        </authorList>
    </citation>
    <scope>NUCLEOTIDE SEQUENCE [LARGE SCALE GENOMIC DNA]</scope>
    <source>
        <strain evidence="1 2">DSM 7445</strain>
    </source>
</reference>
<dbReference type="OrthoDB" id="8686017at2"/>
<dbReference type="PROSITE" id="PS51257">
    <property type="entry name" value="PROKAR_LIPOPROTEIN"/>
    <property type="match status" value="1"/>
</dbReference>
<keyword evidence="2" id="KW-1185">Reference proteome</keyword>
<comment type="caution">
    <text evidence="1">The sequence shown here is derived from an EMBL/GenBank/DDBJ whole genome shotgun (WGS) entry which is preliminary data.</text>
</comment>
<sequence length="178" mass="18791">MTKTIRFITLLACTILLIACSPKYDWRVVHGTPIPFEVLLPAKPASMTRPVDLGAAKVEMTMTAAEVDGVTFAVGAATLPNAADAATALAAMKTGLVRNINGTIKREAGEAGQAGKPGAAPFEVEAIGTSASNKSNEIVLLARFFAKDARVYQVVVLGPPQKIERAEAENFFSSFKPD</sequence>
<gene>
    <name evidence="1" type="ORF">EDC30_103229</name>
</gene>
<dbReference type="EMBL" id="SLZQ01000003">
    <property type="protein sequence ID" value="TCS37937.1"/>
    <property type="molecule type" value="Genomic_DNA"/>
</dbReference>
<evidence type="ECO:0008006" key="3">
    <source>
        <dbReference type="Google" id="ProtNLM"/>
    </source>
</evidence>
<evidence type="ECO:0000313" key="2">
    <source>
        <dbReference type="Proteomes" id="UP000295382"/>
    </source>
</evidence>
<name>A0A4R3HX89_PAULE</name>
<evidence type="ECO:0000313" key="1">
    <source>
        <dbReference type="EMBL" id="TCS37937.1"/>
    </source>
</evidence>
<organism evidence="1 2">
    <name type="scientific">Paucimonas lemoignei</name>
    <name type="common">Pseudomonas lemoignei</name>
    <dbReference type="NCBI Taxonomy" id="29443"/>
    <lineage>
        <taxon>Bacteria</taxon>
        <taxon>Pseudomonadati</taxon>
        <taxon>Pseudomonadota</taxon>
        <taxon>Betaproteobacteria</taxon>
        <taxon>Burkholderiales</taxon>
        <taxon>Burkholderiaceae</taxon>
        <taxon>Paucimonas</taxon>
    </lineage>
</organism>
<dbReference type="AlphaFoldDB" id="A0A4R3HX89"/>
<dbReference type="RefSeq" id="WP_132258002.1">
    <property type="nucleotide sequence ID" value="NZ_SLZQ01000003.1"/>
</dbReference>
<dbReference type="Proteomes" id="UP000295382">
    <property type="component" value="Unassembled WGS sequence"/>
</dbReference>
<accession>A0A4R3HX89</accession>
<protein>
    <recommendedName>
        <fullName evidence="3">Lipoprotein</fullName>
    </recommendedName>
</protein>